<feature type="transmembrane region" description="Helical" evidence="6">
    <location>
        <begin position="216"/>
        <end position="237"/>
    </location>
</feature>
<evidence type="ECO:0000256" key="4">
    <source>
        <dbReference type="ARBA" id="ARBA00022989"/>
    </source>
</evidence>
<dbReference type="Pfam" id="PF03706">
    <property type="entry name" value="LPG_synthase_TM"/>
    <property type="match status" value="1"/>
</dbReference>
<accession>A3PBL3</accession>
<keyword evidence="3 6" id="KW-0812">Transmembrane</keyword>
<reference evidence="7 8" key="1">
    <citation type="journal article" date="2007" name="PLoS Genet.">
        <title>Patterns and implications of gene gain and loss in the evolution of Prochlorococcus.</title>
        <authorList>
            <person name="Kettler G.C."/>
            <person name="Martiny A.C."/>
            <person name="Huang K."/>
            <person name="Zucker J."/>
            <person name="Coleman M.L."/>
            <person name="Rodrigue S."/>
            <person name="Chen F."/>
            <person name="Lapidus A."/>
            <person name="Ferriera S."/>
            <person name="Johnson J."/>
            <person name="Steglich C."/>
            <person name="Church G.M."/>
            <person name="Richardson P."/>
            <person name="Chisholm S.W."/>
        </authorList>
    </citation>
    <scope>NUCLEOTIDE SEQUENCE [LARGE SCALE GENOMIC DNA]</scope>
    <source>
        <strain evidence="7 8">MIT 9301</strain>
    </source>
</reference>
<keyword evidence="8" id="KW-1185">Reference proteome</keyword>
<keyword evidence="5 6" id="KW-0472">Membrane</keyword>
<feature type="transmembrane region" description="Helical" evidence="6">
    <location>
        <begin position="94"/>
        <end position="115"/>
    </location>
</feature>
<gene>
    <name evidence="7" type="ordered locus">P9301_05151</name>
</gene>
<comment type="subcellular location">
    <subcellularLocation>
        <location evidence="1">Cell membrane</location>
        <topology evidence="1">Multi-pass membrane protein</topology>
    </subcellularLocation>
</comment>
<evidence type="ECO:0000256" key="5">
    <source>
        <dbReference type="ARBA" id="ARBA00023136"/>
    </source>
</evidence>
<feature type="transmembrane region" description="Helical" evidence="6">
    <location>
        <begin position="294"/>
        <end position="313"/>
    </location>
</feature>
<protein>
    <recommendedName>
        <fullName evidence="9">Transmembrane protein HieC</fullName>
    </recommendedName>
</protein>
<evidence type="ECO:0000313" key="8">
    <source>
        <dbReference type="Proteomes" id="UP000001430"/>
    </source>
</evidence>
<feature type="transmembrane region" description="Helical" evidence="6">
    <location>
        <begin position="146"/>
        <end position="169"/>
    </location>
</feature>
<dbReference type="AlphaFoldDB" id="A3PBL3"/>
<evidence type="ECO:0000256" key="6">
    <source>
        <dbReference type="SAM" id="Phobius"/>
    </source>
</evidence>
<proteinExistence type="predicted"/>
<sequence length="320" mass="37119">MEMRFNISKQLQLKFIKKINFGNLKSIFFISSLLYFCIYFFDNMDQISFGINLERNGINLFLSFLFCVLSIYLNAYAWKYIVKWFGKEFKSNNLISFYVLTNILKYVPGGIWHFVERFNFIKKISNPQIALYSTLIEPYFMLSGSFLLASLGLIFSPLYFFLIFPLVFLNRKLIYLILKRIGFLKGKVFEVLRLPNSKNFYAKRINIISFFPTRALLLEIGFVLSKFVGFYICLNTFYTTNNLNSIFLLVIFSLSWSLGLVVPTAPGGVGVFEACLLFLVGKSIPQNIILISLIYFRVISTSADLLLSLPFLIRKLSKKI</sequence>
<name>A3PBL3_PROM0</name>
<evidence type="ECO:0000256" key="2">
    <source>
        <dbReference type="ARBA" id="ARBA00022475"/>
    </source>
</evidence>
<dbReference type="InterPro" id="IPR022791">
    <property type="entry name" value="L-PG_synthase/AglD"/>
</dbReference>
<dbReference type="KEGG" id="pmg:P9301_05151"/>
<evidence type="ECO:0000313" key="7">
    <source>
        <dbReference type="EMBL" id="ABO17138.1"/>
    </source>
</evidence>
<dbReference type="HOGENOM" id="CLU_051659_0_0_3"/>
<dbReference type="eggNOG" id="COG0392">
    <property type="taxonomic scope" value="Bacteria"/>
</dbReference>
<organism evidence="7 8">
    <name type="scientific">Prochlorococcus marinus (strain MIT 9301)</name>
    <dbReference type="NCBI Taxonomy" id="167546"/>
    <lineage>
        <taxon>Bacteria</taxon>
        <taxon>Bacillati</taxon>
        <taxon>Cyanobacteriota</taxon>
        <taxon>Cyanophyceae</taxon>
        <taxon>Synechococcales</taxon>
        <taxon>Prochlorococcaceae</taxon>
        <taxon>Prochlorococcus</taxon>
    </lineage>
</organism>
<evidence type="ECO:0000256" key="3">
    <source>
        <dbReference type="ARBA" id="ARBA00022692"/>
    </source>
</evidence>
<feature type="transmembrane region" description="Helical" evidence="6">
    <location>
        <begin position="61"/>
        <end position="82"/>
    </location>
</feature>
<feature type="transmembrane region" description="Helical" evidence="6">
    <location>
        <begin position="21"/>
        <end position="41"/>
    </location>
</feature>
<dbReference type="STRING" id="167546.P9301_05151"/>
<keyword evidence="2" id="KW-1003">Cell membrane</keyword>
<dbReference type="Proteomes" id="UP000001430">
    <property type="component" value="Chromosome"/>
</dbReference>
<keyword evidence="4 6" id="KW-1133">Transmembrane helix</keyword>
<evidence type="ECO:0000256" key="1">
    <source>
        <dbReference type="ARBA" id="ARBA00004651"/>
    </source>
</evidence>
<dbReference type="EMBL" id="CP000576">
    <property type="protein sequence ID" value="ABO17138.1"/>
    <property type="molecule type" value="Genomic_DNA"/>
</dbReference>
<feature type="transmembrane region" description="Helical" evidence="6">
    <location>
        <begin position="269"/>
        <end position="288"/>
    </location>
</feature>
<evidence type="ECO:0008006" key="9">
    <source>
        <dbReference type="Google" id="ProtNLM"/>
    </source>
</evidence>